<evidence type="ECO:0000313" key="3">
    <source>
        <dbReference type="EMBL" id="CEO97753.1"/>
    </source>
</evidence>
<dbReference type="EMBL" id="CDSF01000080">
    <property type="protein sequence ID" value="CEO97753.1"/>
    <property type="molecule type" value="Genomic_DNA"/>
</dbReference>
<keyword evidence="4" id="KW-1185">Reference proteome</keyword>
<dbReference type="AlphaFoldDB" id="A0A0G4IQX2"/>
<feature type="compositionally biased region" description="Basic residues" evidence="2">
    <location>
        <begin position="428"/>
        <end position="437"/>
    </location>
</feature>
<reference evidence="3 4" key="1">
    <citation type="submission" date="2015-02" db="EMBL/GenBank/DDBJ databases">
        <authorList>
            <person name="Chooi Y.-H."/>
        </authorList>
    </citation>
    <scope>NUCLEOTIDE SEQUENCE [LARGE SCALE GENOMIC DNA]</scope>
    <source>
        <strain evidence="3">E3</strain>
    </source>
</reference>
<feature type="coiled-coil region" evidence="1">
    <location>
        <begin position="335"/>
        <end position="369"/>
    </location>
</feature>
<proteinExistence type="predicted"/>
<keyword evidence="1" id="KW-0175">Coiled coil</keyword>
<accession>A0A0G4IQX2</accession>
<protein>
    <submittedName>
        <fullName evidence="3">Uncharacterized protein</fullName>
    </submittedName>
</protein>
<evidence type="ECO:0000256" key="1">
    <source>
        <dbReference type="SAM" id="Coils"/>
    </source>
</evidence>
<dbReference type="Gene3D" id="1.10.287.1490">
    <property type="match status" value="1"/>
</dbReference>
<evidence type="ECO:0000313" key="4">
    <source>
        <dbReference type="Proteomes" id="UP000039324"/>
    </source>
</evidence>
<gene>
    <name evidence="3" type="ORF">PBRA_005867</name>
</gene>
<sequence length="456" mass="52617">MDRERRYPARMPTHRPPTRSTPLTHTATSTGERCMRCLDYSFGRWAPRETGQSQEQHFRFGCVISNANAFGARRNRFEFDASTEDDGPAPFDTIRFSGRFDSAVYECPAAYLIRVSFEVCTCLTRSNHRFMSADFVVSRPRARFNDRFPVDSQHMVEIPIQAGDVPSLNSILLHRTLAAFKPHNGSADGQRLARLRQQWDTQMHHLVRRHADASFPDFPIVEPTQLRDALIDRIHRHAQAIAQLTNEVAAPRDDRDHLRNRRGNVEASKDECNRLRRDVMRQQSKIADLNSDVAGLQTERERQFADLVLLNLELPKAKGGCARLRQDRTEQARRIKMLRQHIIRIEGQREQLRANMTRLNGQVKAFEGDRNAIRAGTCRQALKATKLDGTTVVVSLADRREHLRRNGACNRTAQQRRRPTATRDHQGHSRIRHRRRRPVLDLPRRSGRPQLQHLAL</sequence>
<evidence type="ECO:0000256" key="2">
    <source>
        <dbReference type="SAM" id="MobiDB-lite"/>
    </source>
</evidence>
<dbReference type="Proteomes" id="UP000039324">
    <property type="component" value="Unassembled WGS sequence"/>
</dbReference>
<organism evidence="3 4">
    <name type="scientific">Plasmodiophora brassicae</name>
    <name type="common">Clubroot disease agent</name>
    <dbReference type="NCBI Taxonomy" id="37360"/>
    <lineage>
        <taxon>Eukaryota</taxon>
        <taxon>Sar</taxon>
        <taxon>Rhizaria</taxon>
        <taxon>Endomyxa</taxon>
        <taxon>Phytomyxea</taxon>
        <taxon>Plasmodiophorida</taxon>
        <taxon>Plasmodiophoridae</taxon>
        <taxon>Plasmodiophora</taxon>
    </lineage>
</organism>
<feature type="coiled-coil region" evidence="1">
    <location>
        <begin position="227"/>
        <end position="299"/>
    </location>
</feature>
<name>A0A0G4IQX2_PLABS</name>
<feature type="region of interest" description="Disordered" evidence="2">
    <location>
        <begin position="1"/>
        <end position="26"/>
    </location>
</feature>
<feature type="region of interest" description="Disordered" evidence="2">
    <location>
        <begin position="405"/>
        <end position="456"/>
    </location>
</feature>